<reference evidence="2" key="1">
    <citation type="submission" date="2020-01" db="EMBL/GenBank/DDBJ databases">
        <authorList>
            <consortium name="DOE Joint Genome Institute"/>
            <person name="Haridas S."/>
            <person name="Albert R."/>
            <person name="Binder M."/>
            <person name="Bloem J."/>
            <person name="Labutti K."/>
            <person name="Salamov A."/>
            <person name="Andreopoulos B."/>
            <person name="Baker S.E."/>
            <person name="Barry K."/>
            <person name="Bills G."/>
            <person name="Bluhm B.H."/>
            <person name="Cannon C."/>
            <person name="Castanera R."/>
            <person name="Culley D.E."/>
            <person name="Daum C."/>
            <person name="Ezra D."/>
            <person name="Gonzalez J.B."/>
            <person name="Henrissat B."/>
            <person name="Kuo A."/>
            <person name="Liang C."/>
            <person name="Lipzen A."/>
            <person name="Lutzoni F."/>
            <person name="Magnuson J."/>
            <person name="Mondo S."/>
            <person name="Nolan M."/>
            <person name="Ohm R."/>
            <person name="Pangilinan J."/>
            <person name="Park H.-J."/>
            <person name="Ramirez L."/>
            <person name="Alfaro M."/>
            <person name="Sun H."/>
            <person name="Tritt A."/>
            <person name="Yoshinaga Y."/>
            <person name="Zwiers L.-H."/>
            <person name="Turgeon B.G."/>
            <person name="Goodwin S.B."/>
            <person name="Spatafora J.W."/>
            <person name="Crous P.W."/>
            <person name="Grigoriev I.V."/>
        </authorList>
    </citation>
    <scope>NUCLEOTIDE SEQUENCE</scope>
    <source>
        <strain evidence="2">CBS 342.82</strain>
    </source>
</reference>
<dbReference type="RefSeq" id="XP_033456540.1">
    <property type="nucleotide sequence ID" value="XM_033608829.1"/>
</dbReference>
<dbReference type="GeneID" id="54366630"/>
<keyword evidence="1" id="KW-1185">Reference proteome</keyword>
<organism evidence="2">
    <name type="scientific">Dissoconium aciculare CBS 342.82</name>
    <dbReference type="NCBI Taxonomy" id="1314786"/>
    <lineage>
        <taxon>Eukaryota</taxon>
        <taxon>Fungi</taxon>
        <taxon>Dikarya</taxon>
        <taxon>Ascomycota</taxon>
        <taxon>Pezizomycotina</taxon>
        <taxon>Dothideomycetes</taxon>
        <taxon>Dothideomycetidae</taxon>
        <taxon>Mycosphaerellales</taxon>
        <taxon>Dissoconiaceae</taxon>
        <taxon>Dissoconium</taxon>
    </lineage>
</organism>
<gene>
    <name evidence="2" type="ORF">K489DRAFT_67799</name>
</gene>
<protein>
    <submittedName>
        <fullName evidence="2">Uncharacterized protein</fullName>
    </submittedName>
</protein>
<evidence type="ECO:0000313" key="2">
    <source>
        <dbReference type="RefSeq" id="XP_033456540.1"/>
    </source>
</evidence>
<reference evidence="2" key="2">
    <citation type="submission" date="2020-04" db="EMBL/GenBank/DDBJ databases">
        <authorList>
            <consortium name="NCBI Genome Project"/>
        </authorList>
    </citation>
    <scope>NUCLEOTIDE SEQUENCE</scope>
    <source>
        <strain evidence="2">CBS 342.82</strain>
    </source>
</reference>
<proteinExistence type="predicted"/>
<evidence type="ECO:0000313" key="1">
    <source>
        <dbReference type="Proteomes" id="UP000504637"/>
    </source>
</evidence>
<sequence length="170" mass="19267">MQILGEHRRTGIGLDQKRAIISVRITHPVLCNINYQEQKGRSYRALAWLYCFVHAPRYHRAPSSMYVELAKTLSRHHPLRSEDSRQGRTSAGRGTMSGATIHHGTISYEAYQDCAGHACNEQECDDPHSDWPAILQESKPCLNPICLIVVRCREKTHGRLSTIHLHLSTS</sequence>
<reference evidence="2" key="3">
    <citation type="submission" date="2025-08" db="UniProtKB">
        <authorList>
            <consortium name="RefSeq"/>
        </authorList>
    </citation>
    <scope>IDENTIFICATION</scope>
    <source>
        <strain evidence="2">CBS 342.82</strain>
    </source>
</reference>
<dbReference type="Proteomes" id="UP000504637">
    <property type="component" value="Unplaced"/>
</dbReference>
<accession>A0A6J3LW64</accession>
<dbReference type="AlphaFoldDB" id="A0A6J3LW64"/>
<name>A0A6J3LW64_9PEZI</name>